<dbReference type="InterPro" id="IPR001245">
    <property type="entry name" value="Ser-Thr/Tyr_kinase_cat_dom"/>
</dbReference>
<feature type="binding site" evidence="1">
    <location>
        <position position="181"/>
    </location>
    <ligand>
        <name>ATP</name>
        <dbReference type="ChEBI" id="CHEBI:30616"/>
    </ligand>
</feature>
<evidence type="ECO:0000313" key="6">
    <source>
        <dbReference type="Proteomes" id="UP001165060"/>
    </source>
</evidence>
<keyword evidence="1" id="KW-0547">Nucleotide-binding</keyword>
<dbReference type="Pfam" id="PF07714">
    <property type="entry name" value="PK_Tyr_Ser-Thr"/>
    <property type="match status" value="1"/>
</dbReference>
<dbReference type="SUPFAM" id="SSF56112">
    <property type="entry name" value="Protein kinase-like (PK-like)"/>
    <property type="match status" value="1"/>
</dbReference>
<accession>A0ABQ6N4Y4</accession>
<keyword evidence="3" id="KW-0812">Transmembrane</keyword>
<dbReference type="InterPro" id="IPR020635">
    <property type="entry name" value="Tyr_kinase_cat_dom"/>
</dbReference>
<reference evidence="5 6" key="1">
    <citation type="journal article" date="2023" name="Commun. Biol.">
        <title>Genome analysis of Parmales, the sister group of diatoms, reveals the evolutionary specialization of diatoms from phago-mixotrophs to photoautotrophs.</title>
        <authorList>
            <person name="Ban H."/>
            <person name="Sato S."/>
            <person name="Yoshikawa S."/>
            <person name="Yamada K."/>
            <person name="Nakamura Y."/>
            <person name="Ichinomiya M."/>
            <person name="Sato N."/>
            <person name="Blanc-Mathieu R."/>
            <person name="Endo H."/>
            <person name="Kuwata A."/>
            <person name="Ogata H."/>
        </authorList>
    </citation>
    <scope>NUCLEOTIDE SEQUENCE [LARGE SCALE GENOMIC DNA]</scope>
</reference>
<keyword evidence="3" id="KW-0472">Membrane</keyword>
<name>A0ABQ6N4Y4_9STRA</name>
<dbReference type="SMART" id="SM00219">
    <property type="entry name" value="TyrKc"/>
    <property type="match status" value="1"/>
</dbReference>
<dbReference type="InterPro" id="IPR051681">
    <property type="entry name" value="Ser/Thr_Kinases-Pseudokinases"/>
</dbReference>
<organism evidence="5 6">
    <name type="scientific">Tetraparma gracilis</name>
    <dbReference type="NCBI Taxonomy" id="2962635"/>
    <lineage>
        <taxon>Eukaryota</taxon>
        <taxon>Sar</taxon>
        <taxon>Stramenopiles</taxon>
        <taxon>Ochrophyta</taxon>
        <taxon>Bolidophyceae</taxon>
        <taxon>Parmales</taxon>
        <taxon>Triparmaceae</taxon>
        <taxon>Tetraparma</taxon>
    </lineage>
</organism>
<feature type="domain" description="Protein kinase" evidence="4">
    <location>
        <begin position="154"/>
        <end position="248"/>
    </location>
</feature>
<dbReference type="InterPro" id="IPR017441">
    <property type="entry name" value="Protein_kinase_ATP_BS"/>
</dbReference>
<feature type="transmembrane region" description="Helical" evidence="3">
    <location>
        <begin position="210"/>
        <end position="230"/>
    </location>
</feature>
<dbReference type="InterPro" id="IPR000719">
    <property type="entry name" value="Prot_kinase_dom"/>
</dbReference>
<dbReference type="Gene3D" id="3.30.200.20">
    <property type="entry name" value="Phosphorylase Kinase, domain 1"/>
    <property type="match status" value="1"/>
</dbReference>
<dbReference type="InterPro" id="IPR011009">
    <property type="entry name" value="Kinase-like_dom_sf"/>
</dbReference>
<keyword evidence="3" id="KW-1133">Transmembrane helix</keyword>
<dbReference type="Proteomes" id="UP001165060">
    <property type="component" value="Unassembled WGS sequence"/>
</dbReference>
<keyword evidence="1" id="KW-0067">ATP-binding</keyword>
<feature type="region of interest" description="Disordered" evidence="2">
    <location>
        <begin position="73"/>
        <end position="135"/>
    </location>
</feature>
<dbReference type="PROSITE" id="PS00107">
    <property type="entry name" value="PROTEIN_KINASE_ATP"/>
    <property type="match status" value="1"/>
</dbReference>
<evidence type="ECO:0000259" key="4">
    <source>
        <dbReference type="PROSITE" id="PS50011"/>
    </source>
</evidence>
<gene>
    <name evidence="5" type="ORF">TeGR_g12249</name>
</gene>
<dbReference type="PROSITE" id="PS50011">
    <property type="entry name" value="PROTEIN_KINASE_DOM"/>
    <property type="match status" value="1"/>
</dbReference>
<feature type="compositionally biased region" description="Basic and acidic residues" evidence="2">
    <location>
        <begin position="107"/>
        <end position="117"/>
    </location>
</feature>
<protein>
    <recommendedName>
        <fullName evidence="4">Protein kinase domain-containing protein</fullName>
    </recommendedName>
</protein>
<proteinExistence type="predicted"/>
<dbReference type="EMBL" id="BRYB01002107">
    <property type="protein sequence ID" value="GMI39782.1"/>
    <property type="molecule type" value="Genomic_DNA"/>
</dbReference>
<sequence length="248" mass="27700">MSSEDDSSDAAALLTCSEVVSTSIVLPSLLILLLIFLLALSVWYSRRTFLIGLYADPRNTVVTFRTSMDLRVPKDERDQRSSKRSKHRDVLEESTKIHNGTDGADSGSRHFSEEFVPKPKKGAGGSQIFLKNPSDPGNLHNKTVYQWEIDFTELNLESKVGGGQYGDVYRGVWLDTEVAVKIPKTDIDEKELVRFCREVKLMSILHHPNIVLFLGACITSPNICLVMEYLSGGNLFDYINSEVVKGGR</sequence>
<evidence type="ECO:0000313" key="5">
    <source>
        <dbReference type="EMBL" id="GMI39782.1"/>
    </source>
</evidence>
<evidence type="ECO:0000256" key="3">
    <source>
        <dbReference type="SAM" id="Phobius"/>
    </source>
</evidence>
<dbReference type="PANTHER" id="PTHR44329">
    <property type="entry name" value="SERINE/THREONINE-PROTEIN KINASE TNNI3K-RELATED"/>
    <property type="match status" value="1"/>
</dbReference>
<comment type="caution">
    <text evidence="5">The sequence shown here is derived from an EMBL/GenBank/DDBJ whole genome shotgun (WGS) entry which is preliminary data.</text>
</comment>
<evidence type="ECO:0000256" key="2">
    <source>
        <dbReference type="SAM" id="MobiDB-lite"/>
    </source>
</evidence>
<evidence type="ECO:0000256" key="1">
    <source>
        <dbReference type="PROSITE-ProRule" id="PRU10141"/>
    </source>
</evidence>
<feature type="transmembrane region" description="Helical" evidence="3">
    <location>
        <begin position="24"/>
        <end position="44"/>
    </location>
</feature>
<keyword evidence="6" id="KW-1185">Reference proteome</keyword>